<name>A0A2D3V7U2_9PEZI</name>
<dbReference type="OrthoDB" id="3650885at2759"/>
<organism evidence="2 3">
    <name type="scientific">Ramularia collo-cygni</name>
    <dbReference type="NCBI Taxonomy" id="112498"/>
    <lineage>
        <taxon>Eukaryota</taxon>
        <taxon>Fungi</taxon>
        <taxon>Dikarya</taxon>
        <taxon>Ascomycota</taxon>
        <taxon>Pezizomycotina</taxon>
        <taxon>Dothideomycetes</taxon>
        <taxon>Dothideomycetidae</taxon>
        <taxon>Mycosphaerellales</taxon>
        <taxon>Mycosphaerellaceae</taxon>
        <taxon>Ramularia</taxon>
    </lineage>
</organism>
<dbReference type="InterPro" id="IPR038883">
    <property type="entry name" value="AN11006-like"/>
</dbReference>
<evidence type="ECO:0000313" key="2">
    <source>
        <dbReference type="EMBL" id="CZT18634.1"/>
    </source>
</evidence>
<feature type="region of interest" description="Disordered" evidence="1">
    <location>
        <begin position="1"/>
        <end position="40"/>
    </location>
</feature>
<accession>A0A2D3V7U2</accession>
<dbReference type="PANTHER" id="PTHR42085:SF2">
    <property type="entry name" value="F-BOX DOMAIN-CONTAINING PROTEIN"/>
    <property type="match status" value="1"/>
</dbReference>
<reference evidence="2 3" key="1">
    <citation type="submission" date="2016-03" db="EMBL/GenBank/DDBJ databases">
        <authorList>
            <person name="Ploux O."/>
        </authorList>
    </citation>
    <scope>NUCLEOTIDE SEQUENCE [LARGE SCALE GENOMIC DNA]</scope>
    <source>
        <strain evidence="2 3">URUG2</strain>
    </source>
</reference>
<protein>
    <submittedName>
        <fullName evidence="2">Uncharacterized protein</fullName>
    </submittedName>
</protein>
<sequence length="141" mass="16097">MPSTTSSNSFDNASTQPATDNLNRNVAPRTRECHSPRSHSFGWESEACFVLDKLSAELRNEIYELLVVSDHPIALPRLQYEEDVGKDTKETRSINPNFFRVCKQIRQGCKPMLYGSNTFTMIEGGYRNWPRFFETIGALDT</sequence>
<keyword evidence="3" id="KW-1185">Reference proteome</keyword>
<evidence type="ECO:0000313" key="3">
    <source>
        <dbReference type="Proteomes" id="UP000225277"/>
    </source>
</evidence>
<dbReference type="Proteomes" id="UP000225277">
    <property type="component" value="Unassembled WGS sequence"/>
</dbReference>
<dbReference type="PANTHER" id="PTHR42085">
    <property type="entry name" value="F-BOX DOMAIN-CONTAINING PROTEIN"/>
    <property type="match status" value="1"/>
</dbReference>
<gene>
    <name evidence="2" type="ORF">RCC_04478</name>
</gene>
<evidence type="ECO:0000256" key="1">
    <source>
        <dbReference type="SAM" id="MobiDB-lite"/>
    </source>
</evidence>
<dbReference type="AlphaFoldDB" id="A0A2D3V7U2"/>
<dbReference type="EMBL" id="FJUY01000006">
    <property type="protein sequence ID" value="CZT18634.1"/>
    <property type="molecule type" value="Genomic_DNA"/>
</dbReference>
<feature type="compositionally biased region" description="Polar residues" evidence="1">
    <location>
        <begin position="1"/>
        <end position="24"/>
    </location>
</feature>
<dbReference type="GeneID" id="35599652"/>
<proteinExistence type="predicted"/>
<dbReference type="RefSeq" id="XP_023625524.1">
    <property type="nucleotide sequence ID" value="XM_023769756.1"/>
</dbReference>